<dbReference type="STRING" id="1470563.SAMN05444000_12646"/>
<feature type="region of interest" description="Disordered" evidence="1">
    <location>
        <begin position="13"/>
        <end position="49"/>
    </location>
</feature>
<gene>
    <name evidence="2" type="ORF">SAMN05444000_12646</name>
</gene>
<evidence type="ECO:0000256" key="1">
    <source>
        <dbReference type="SAM" id="MobiDB-lite"/>
    </source>
</evidence>
<evidence type="ECO:0000313" key="2">
    <source>
        <dbReference type="EMBL" id="SHK35911.1"/>
    </source>
</evidence>
<reference evidence="3" key="1">
    <citation type="submission" date="2016-11" db="EMBL/GenBank/DDBJ databases">
        <authorList>
            <person name="Varghese N."/>
            <person name="Submissions S."/>
        </authorList>
    </citation>
    <scope>NUCLEOTIDE SEQUENCE [LARGE SCALE GENOMIC DNA]</scope>
    <source>
        <strain evidence="3">DSM 100564</strain>
    </source>
</reference>
<accession>A0A1M6RTR5</accession>
<keyword evidence="3" id="KW-1185">Reference proteome</keyword>
<name>A0A1M6RTR5_9RHOB</name>
<evidence type="ECO:0000313" key="3">
    <source>
        <dbReference type="Proteomes" id="UP000183982"/>
    </source>
</evidence>
<proteinExistence type="predicted"/>
<protein>
    <submittedName>
        <fullName evidence="2">Uncharacterized protein</fullName>
    </submittedName>
</protein>
<dbReference type="AlphaFoldDB" id="A0A1M6RTR5"/>
<feature type="region of interest" description="Disordered" evidence="1">
    <location>
        <begin position="63"/>
        <end position="98"/>
    </location>
</feature>
<organism evidence="2 3">
    <name type="scientific">Shimia gijangensis</name>
    <dbReference type="NCBI Taxonomy" id="1470563"/>
    <lineage>
        <taxon>Bacteria</taxon>
        <taxon>Pseudomonadati</taxon>
        <taxon>Pseudomonadota</taxon>
        <taxon>Alphaproteobacteria</taxon>
        <taxon>Rhodobacterales</taxon>
        <taxon>Roseobacteraceae</taxon>
    </lineage>
</organism>
<dbReference type="EMBL" id="FQZQ01000026">
    <property type="protein sequence ID" value="SHK35911.1"/>
    <property type="molecule type" value="Genomic_DNA"/>
</dbReference>
<sequence length="179" mass="19486">MLSLQINASRWGEVSRRDTYENPKESAREKDALNAESDAPNQNGAGTCVSDWHKIDTTETRFVPSEKENAATSAKVNGVTGDEETTKNLHSSSTPKHPDCSIAGNIPDEIKRLSRAIGYAAWLDTSDAWLSLRPILQARLDHHQLAALAFVALRSMGEADGYRTASAALFNTMDGEVLA</sequence>
<dbReference type="Proteomes" id="UP000183982">
    <property type="component" value="Unassembled WGS sequence"/>
</dbReference>
<feature type="compositionally biased region" description="Basic and acidic residues" evidence="1">
    <location>
        <begin position="13"/>
        <end position="33"/>
    </location>
</feature>